<dbReference type="InterPro" id="IPR014328">
    <property type="entry name" value="Restrct_endonuc_II_Alw26I"/>
</dbReference>
<keyword evidence="1" id="KW-0255">Endonuclease</keyword>
<dbReference type="EMBL" id="JAGGKC010000049">
    <property type="protein sequence ID" value="MBP1920914.1"/>
    <property type="molecule type" value="Genomic_DNA"/>
</dbReference>
<protein>
    <submittedName>
        <fullName evidence="1">Alw26I/Eco31I/Esp3I family type II restriction endonuclease</fullName>
    </submittedName>
</protein>
<gene>
    <name evidence="1" type="ORF">J2Z34_003434</name>
</gene>
<evidence type="ECO:0000313" key="2">
    <source>
        <dbReference type="Proteomes" id="UP001519271"/>
    </source>
</evidence>
<proteinExistence type="predicted"/>
<dbReference type="Proteomes" id="UP001519271">
    <property type="component" value="Unassembled WGS sequence"/>
</dbReference>
<evidence type="ECO:0000313" key="1">
    <source>
        <dbReference type="EMBL" id="MBP1920914.1"/>
    </source>
</evidence>
<accession>A0ABS4G8P4</accession>
<keyword evidence="1" id="KW-0540">Nuclease</keyword>
<comment type="caution">
    <text evidence="1">The sequence shown here is derived from an EMBL/GenBank/DDBJ whole genome shotgun (WGS) entry which is preliminary data.</text>
</comment>
<dbReference type="RefSeq" id="WP_209461065.1">
    <property type="nucleotide sequence ID" value="NZ_JAGGKC010000049.1"/>
</dbReference>
<name>A0ABS4G8P4_9CLOT</name>
<sequence length="469" mass="55047">MAKSNRNWHQNFYEYIDYIVNHDNYSGLPILRSDDGSYRWIAVKQSKIGRQRIAWADKKASEFNIPNVPGVYAEVMRMLHPTKLKVCQICGESLSIYYFYPNSIFLKALKKEFGYDFTSCNHISDIWDILIENEVPELTVRKFFNKKFEFPQEYLILSKKDLIDKCEQSCRLGGKTYLGPGAMSNFPDRYDGFHTYNRCCRALEDKGRSSENLKSYTKDRRAYEYWSDGNIHAANMYMGSDFFSNTTADHIGPISLGFVHDPRYLQPMDFGNNASKRDRLQIDDIEKILEVESRTRIYPMSWYSSTIWEYIKMNYKFQPQYVSTVYRDILKQNMVNFMFILGNIFDKCTSIGEEVLTEILLKPKYDYFASSYGFNNLGDIVTTSKRHYTERNINEMKRFSRIAIDSVKDFNSKENRNIDAFLTQAEMNALDRVCTLISSRAEISLIKLKIESLMQNIQYRLLSTISKRV</sequence>
<dbReference type="GO" id="GO:0004519">
    <property type="term" value="F:endonuclease activity"/>
    <property type="evidence" value="ECO:0007669"/>
    <property type="project" value="UniProtKB-KW"/>
</dbReference>
<dbReference type="Pfam" id="PF09665">
    <property type="entry name" value="RE_Alw26IDE"/>
    <property type="match status" value="1"/>
</dbReference>
<organism evidence="1 2">
    <name type="scientific">Youngiibacter multivorans</name>
    <dbReference type="NCBI Taxonomy" id="937251"/>
    <lineage>
        <taxon>Bacteria</taxon>
        <taxon>Bacillati</taxon>
        <taxon>Bacillota</taxon>
        <taxon>Clostridia</taxon>
        <taxon>Eubacteriales</taxon>
        <taxon>Clostridiaceae</taxon>
        <taxon>Youngiibacter</taxon>
    </lineage>
</organism>
<reference evidence="1 2" key="1">
    <citation type="submission" date="2021-03" db="EMBL/GenBank/DDBJ databases">
        <title>Genomic Encyclopedia of Type Strains, Phase IV (KMG-IV): sequencing the most valuable type-strain genomes for metagenomic binning, comparative biology and taxonomic classification.</title>
        <authorList>
            <person name="Goeker M."/>
        </authorList>
    </citation>
    <scope>NUCLEOTIDE SEQUENCE [LARGE SCALE GENOMIC DNA]</scope>
    <source>
        <strain evidence="1 2">DSM 6139</strain>
    </source>
</reference>
<keyword evidence="1" id="KW-0378">Hydrolase</keyword>
<keyword evidence="2" id="KW-1185">Reference proteome</keyword>